<proteinExistence type="predicted"/>
<gene>
    <name evidence="2" type="ORF">BOP93_07045</name>
</gene>
<dbReference type="AlphaFoldDB" id="A0A2L0RTQ3"/>
<dbReference type="KEGG" id="poi:BOP93_07045"/>
<feature type="coiled-coil region" evidence="1">
    <location>
        <begin position="5"/>
        <end position="39"/>
    </location>
</feature>
<feature type="coiled-coil region" evidence="1">
    <location>
        <begin position="94"/>
        <end position="121"/>
    </location>
</feature>
<keyword evidence="1" id="KW-0175">Coiled coil</keyword>
<name>A0A2L0RTQ3_9PSED</name>
<evidence type="ECO:0000256" key="1">
    <source>
        <dbReference type="SAM" id="Coils"/>
    </source>
</evidence>
<protein>
    <submittedName>
        <fullName evidence="2">Uncharacterized protein</fullName>
    </submittedName>
</protein>
<dbReference type="Proteomes" id="UP000239888">
    <property type="component" value="Chromosome"/>
</dbReference>
<organism evidence="2 3">
    <name type="scientific">Pseudomonas orientalis</name>
    <dbReference type="NCBI Taxonomy" id="76758"/>
    <lineage>
        <taxon>Bacteria</taxon>
        <taxon>Pseudomonadati</taxon>
        <taxon>Pseudomonadota</taxon>
        <taxon>Gammaproteobacteria</taxon>
        <taxon>Pseudomonadales</taxon>
        <taxon>Pseudomonadaceae</taxon>
        <taxon>Pseudomonas</taxon>
    </lineage>
</organism>
<evidence type="ECO:0000313" key="2">
    <source>
        <dbReference type="EMBL" id="AUZ45362.1"/>
    </source>
</evidence>
<sequence length="157" mass="17888">MNAEILQTEKEIAEFNKAIDEHTANIDSLKKKLVEKEKIATDALRATKAAKYDDAEYALEKGLDVKTHVSKKTTALIKKEDIAYEAEVTASKAVDEEIEKRRILEEQVKLKEQELRLYNLAPQMEELFVMAKVTNFQDLKNKLVPLLSQNNSNQAPN</sequence>
<accession>A0A2L0RTQ3</accession>
<evidence type="ECO:0000313" key="3">
    <source>
        <dbReference type="Proteomes" id="UP000239888"/>
    </source>
</evidence>
<reference evidence="2 3" key="1">
    <citation type="journal article" date="2018" name="Front. Microbiol.">
        <title>Pseudomonas orientalis F9: A Potent Antagonist against Phytopathogens with Phytotoxic Effect in the Apple Flower.</title>
        <authorList>
            <person name="Zengerer V."/>
            <person name="Schmid M."/>
            <person name="Bieri M."/>
            <person name="Muller D.C."/>
            <person name="Remus-Emsermann M.N.P."/>
            <person name="Ahrens C.H."/>
            <person name="Pelludat C."/>
        </authorList>
    </citation>
    <scope>NUCLEOTIDE SEQUENCE [LARGE SCALE GENOMIC DNA]</scope>
    <source>
        <strain evidence="2 3">F9</strain>
    </source>
</reference>
<dbReference type="EMBL" id="CP018049">
    <property type="protein sequence ID" value="AUZ45362.1"/>
    <property type="molecule type" value="Genomic_DNA"/>
</dbReference>
<dbReference type="RefSeq" id="WP_104502084.1">
    <property type="nucleotide sequence ID" value="NZ_CP018049.1"/>
</dbReference>